<comment type="pathway">
    <text evidence="2">Protein modification; protein ubiquitination.</text>
</comment>
<sequence length="1651" mass="185906">MQRTRNDLGDGEFGLSIGGNDDVGEFVISPDDGSQHDTEQLSYDEDDVVMASQSIGIIKELMKRLLKVQKQIKMLKENIQNRVGRDNSETRVLPTETGVDTEDIFVLLKKYDEIHFFLWGRLARILHDEHQRCADVYTDTLSMHDRVPFESLTHAIHHNTAFCDFMGEIIGATLERDNSSTLNENDPAQLALVQHTKSLENIQLVATYAALLVVEGSRESFLDPLSISDLCKIVVEEKTRRKRLLALSLTFSMLDQSEQAIGEAIGHDLLKLLLQRVRHLVHRIFGYPEKRVLTSSRESRGSPFRYYSAVIQSDTNSPLSSRKASPEIVSDKMVRDEKETILSPLVIDHKQNFTSSSHSPNHGYNLTNTELRGTLSNNNENGKIHCEEVNITCNSNENDTTERPTKKRKIEEEEEEEEEENNYQEDVLETWCPKKGDLVGRGPAWSFDSQGGTCDIGEIVNVTATDEVLVHWLKNVDSVNENDGKYRVFRYKYKKPHEEIVSWDRYLEIQTIKTKNINFKLEEFMLNCALVGILCHQREAVLPALQFQAIESMIHVLESVDLTNVATSTIKIEKITEERERKLLGSEEEDGAVDEDALETHLMWDSTLSLAKEEYRQVREIVARVVWVLNALLSHKKLAFIFLELDGLRQIMTLINGHLEVSTTYGCCIVLSQLARSSVLEKLLRNHSEYFEPILKFILHQWKNASNHDVQGSAGGFLFHALSFPCVVSFFDAYQGPQTTVDIIEQLLKNSEERFDIVCPGLSLAALKCFYVYLVSHLMLSTRVLFRKHRYLSVLVTNSSAEVSLPRDPATVESFLSFISATSASIPDISIETVQSLLACDRLTPFRSLIDNNFHQLLLRCAQFYFSQSRWELLAASLNVLCVLSVVPFVRPLIADARYPESGIVHLIMIVSDLVAAFQSGNTSRELHLIPCVATSLQILLHLTVPPIDKNDEAAVASFNRVCSVIRANDGVRILLEVLRVKKDAAMSAKLHFFPVVARALQLMVTLRRYADTRILFDALGVKTVAQELLKQYEDVQKEYISMMGPRYSRSEVHATGRFMDNVKCFLSDETNKANLTVSVDPVELEQRQAIIARSQISYSRESLLELISRHLESEGLQNAASILRHDAHISSDSSILHQPNNLTNDVTTVSKIGAPTLDSIIRSYLRQQHEKCTNPIATLPQFDLRKSHVYYPPVAPVDHTRNAFNRRLAQKMGMDFSLRMRTNENHLIYRYPGHLYDITGGDDDGLQGYSIAFCDNGETLIVGTSEGGLVLFDTFPDDSSSDKLLEQHLAFDNDSVSGIFVSNDGVLLSVVSSDHTIAVMQRDSLPVVKYRVEGSRAARFSNCNTYLLTTCDEQHSCRLYDISAEREVHHFSDPSWVGENLDNVASFDATSQLILSDAVLWDIRCSDKPIYRFDRFTESFCNAFHPSNLLVLIDEKVWDLRTLTMLQTVPSFKKTSSFHANSCGGVIYSFREASNLTNFTSPVLSVVESYTFETVFSTEVHPPFRAFALDPSDRYCAAILEQDVGAVVRVFSTSSGPLPGQQSFPFPQNEHENGSEGDLGENEDEDELDHDSFWSTADEGDDTDDDDDEEEGEESELSYAGAATDTDSYEGDSFENGTLTTGTDDVDGVQQSSESSEETEELRDSSMSST</sequence>
<comment type="subcellular location">
    <subcellularLocation>
        <location evidence="1">Nucleus</location>
    </subcellularLocation>
</comment>
<comment type="caution">
    <text evidence="7">The sequence shown here is derived from an EMBL/GenBank/DDBJ whole genome shotgun (WGS) entry which is preliminary data.</text>
</comment>
<feature type="region of interest" description="Disordered" evidence="6">
    <location>
        <begin position="394"/>
        <end position="425"/>
    </location>
</feature>
<dbReference type="SUPFAM" id="SSF48371">
    <property type="entry name" value="ARM repeat"/>
    <property type="match status" value="1"/>
</dbReference>
<organism evidence="7 8">
    <name type="scientific">Trypanosoma theileri</name>
    <dbReference type="NCBI Taxonomy" id="67003"/>
    <lineage>
        <taxon>Eukaryota</taxon>
        <taxon>Discoba</taxon>
        <taxon>Euglenozoa</taxon>
        <taxon>Kinetoplastea</taxon>
        <taxon>Metakinetoplastina</taxon>
        <taxon>Trypanosomatida</taxon>
        <taxon>Trypanosomatidae</taxon>
        <taxon>Trypanosoma</taxon>
    </lineage>
</organism>
<dbReference type="GO" id="GO:0005634">
    <property type="term" value="C:nucleus"/>
    <property type="evidence" value="ECO:0007669"/>
    <property type="project" value="UniProtKB-SubCell"/>
</dbReference>
<feature type="compositionally biased region" description="Acidic residues" evidence="6">
    <location>
        <begin position="412"/>
        <end position="425"/>
    </location>
</feature>
<comment type="similarity">
    <text evidence="3">Belongs to the VPRBP/DCAF1 family.</text>
</comment>
<dbReference type="InterPro" id="IPR015943">
    <property type="entry name" value="WD40/YVTN_repeat-like_dom_sf"/>
</dbReference>
<accession>A0A1X0P3V3</accession>
<gene>
    <name evidence="7" type="ORF">TM35_000051140</name>
</gene>
<evidence type="ECO:0000256" key="3">
    <source>
        <dbReference type="ARBA" id="ARBA00008845"/>
    </source>
</evidence>
<feature type="compositionally biased region" description="Acidic residues" evidence="6">
    <location>
        <begin position="1559"/>
        <end position="1570"/>
    </location>
</feature>
<keyword evidence="4" id="KW-0833">Ubl conjugation pathway</keyword>
<dbReference type="InterPro" id="IPR036322">
    <property type="entry name" value="WD40_repeat_dom_sf"/>
</dbReference>
<reference evidence="7 8" key="1">
    <citation type="submission" date="2017-03" db="EMBL/GenBank/DDBJ databases">
        <title>An alternative strategy for trypanosome survival in the mammalian bloodstream revealed through genome and transcriptome analysis of the ubiquitous bovine parasite Trypanosoma (Megatrypanum) theileri.</title>
        <authorList>
            <person name="Kelly S."/>
            <person name="Ivens A."/>
            <person name="Mott A."/>
            <person name="O'Neill E."/>
            <person name="Emms D."/>
            <person name="Macleod O."/>
            <person name="Voorheis P."/>
            <person name="Matthews J."/>
            <person name="Matthews K."/>
            <person name="Carrington M."/>
        </authorList>
    </citation>
    <scope>NUCLEOTIDE SEQUENCE [LARGE SCALE GENOMIC DNA]</scope>
    <source>
        <strain evidence="7">Edinburgh</strain>
    </source>
</reference>
<evidence type="ECO:0000256" key="1">
    <source>
        <dbReference type="ARBA" id="ARBA00004123"/>
    </source>
</evidence>
<dbReference type="PANTHER" id="PTHR13129:SF4">
    <property type="entry name" value="DDB1- AND CUL4-ASSOCIATED FACTOR 1"/>
    <property type="match status" value="1"/>
</dbReference>
<dbReference type="UniPathway" id="UPA00143"/>
<dbReference type="SUPFAM" id="SSF50978">
    <property type="entry name" value="WD40 repeat-like"/>
    <property type="match status" value="1"/>
</dbReference>
<dbReference type="RefSeq" id="XP_028885584.1">
    <property type="nucleotide sequence ID" value="XM_029022769.1"/>
</dbReference>
<name>A0A1X0P3V3_9TRYP</name>
<dbReference type="OrthoDB" id="27563at2759"/>
<evidence type="ECO:0000256" key="5">
    <source>
        <dbReference type="ARBA" id="ARBA00023242"/>
    </source>
</evidence>
<proteinExistence type="inferred from homology"/>
<dbReference type="Proteomes" id="UP000192257">
    <property type="component" value="Unassembled WGS sequence"/>
</dbReference>
<dbReference type="STRING" id="67003.A0A1X0P3V3"/>
<dbReference type="PROSITE" id="PS50896">
    <property type="entry name" value="LISH"/>
    <property type="match status" value="1"/>
</dbReference>
<evidence type="ECO:0000256" key="2">
    <source>
        <dbReference type="ARBA" id="ARBA00004906"/>
    </source>
</evidence>
<evidence type="ECO:0000256" key="6">
    <source>
        <dbReference type="SAM" id="MobiDB-lite"/>
    </source>
</evidence>
<dbReference type="Gene3D" id="2.130.10.10">
    <property type="entry name" value="YVTN repeat-like/Quinoprotein amine dehydrogenase"/>
    <property type="match status" value="1"/>
</dbReference>
<dbReference type="VEuPathDB" id="TriTrypDB:TM35_000051140"/>
<evidence type="ECO:0000313" key="8">
    <source>
        <dbReference type="Proteomes" id="UP000192257"/>
    </source>
</evidence>
<evidence type="ECO:0000256" key="4">
    <source>
        <dbReference type="ARBA" id="ARBA00022786"/>
    </source>
</evidence>
<dbReference type="GO" id="GO:0016567">
    <property type="term" value="P:protein ubiquitination"/>
    <property type="evidence" value="ECO:0007669"/>
    <property type="project" value="UniProtKB-UniPathway"/>
</dbReference>
<protein>
    <submittedName>
        <fullName evidence="7">HIV-1 Vpr-binding protein</fullName>
    </submittedName>
</protein>
<dbReference type="InterPro" id="IPR033270">
    <property type="entry name" value="VPRBP/DCAF1"/>
</dbReference>
<feature type="compositionally biased region" description="Low complexity" evidence="6">
    <location>
        <begin position="1618"/>
        <end position="1635"/>
    </location>
</feature>
<dbReference type="PANTHER" id="PTHR13129">
    <property type="entry name" value="VPRBP PROTEIN-RELATED"/>
    <property type="match status" value="1"/>
</dbReference>
<dbReference type="EMBL" id="NBCO01000005">
    <property type="protein sequence ID" value="ORC91518.1"/>
    <property type="molecule type" value="Genomic_DNA"/>
</dbReference>
<dbReference type="GeneID" id="39982549"/>
<keyword evidence="8" id="KW-1185">Reference proteome</keyword>
<feature type="region of interest" description="Disordered" evidence="6">
    <location>
        <begin position="1539"/>
        <end position="1651"/>
    </location>
</feature>
<evidence type="ECO:0000313" key="7">
    <source>
        <dbReference type="EMBL" id="ORC91518.1"/>
    </source>
</evidence>
<dbReference type="InterPro" id="IPR016024">
    <property type="entry name" value="ARM-type_fold"/>
</dbReference>
<dbReference type="GO" id="GO:0080008">
    <property type="term" value="C:Cul4-RING E3 ubiquitin ligase complex"/>
    <property type="evidence" value="ECO:0007669"/>
    <property type="project" value="TreeGrafter"/>
</dbReference>
<keyword evidence="5" id="KW-0539">Nucleus</keyword>
<dbReference type="InterPro" id="IPR006594">
    <property type="entry name" value="LisH"/>
</dbReference>
<feature type="compositionally biased region" description="Acidic residues" evidence="6">
    <location>
        <begin position="1579"/>
        <end position="1597"/>
    </location>
</feature>